<comment type="caution">
    <text evidence="2">The sequence shown here is derived from an EMBL/GenBank/DDBJ whole genome shotgun (WGS) entry which is preliminary data.</text>
</comment>
<name>A0A1Q9DPP5_SYMMI</name>
<feature type="compositionally biased region" description="Basic and acidic residues" evidence="1">
    <location>
        <begin position="31"/>
        <end position="41"/>
    </location>
</feature>
<keyword evidence="3" id="KW-1185">Reference proteome</keyword>
<evidence type="ECO:0000256" key="1">
    <source>
        <dbReference type="SAM" id="MobiDB-lite"/>
    </source>
</evidence>
<dbReference type="Proteomes" id="UP000186817">
    <property type="component" value="Unassembled WGS sequence"/>
</dbReference>
<dbReference type="AlphaFoldDB" id="A0A1Q9DPP5"/>
<protein>
    <submittedName>
        <fullName evidence="2">Uncharacterized protein</fullName>
    </submittedName>
</protein>
<dbReference type="EMBL" id="LSRX01000444">
    <property type="protein sequence ID" value="OLP97146.1"/>
    <property type="molecule type" value="Genomic_DNA"/>
</dbReference>
<sequence length="145" mass="16230">MREKMPRYPFTAKAYAMQKRQKSPAAPARTRAIEATKRQKPPESYNAGAGLNRERRTLSWKDKDALSHLLAANGYSDEDLAKPDRIRNLEMVLDDYCDMKSLEHFPMAGVLALSMPVAMVEAAVQVEAEVCLIQQAGFVSTPVFL</sequence>
<proteinExistence type="predicted"/>
<gene>
    <name evidence="2" type="ORF">AK812_SmicGene20561</name>
</gene>
<feature type="region of interest" description="Disordered" evidence="1">
    <location>
        <begin position="1"/>
        <end position="50"/>
    </location>
</feature>
<organism evidence="2 3">
    <name type="scientific">Symbiodinium microadriaticum</name>
    <name type="common">Dinoflagellate</name>
    <name type="synonym">Zooxanthella microadriatica</name>
    <dbReference type="NCBI Taxonomy" id="2951"/>
    <lineage>
        <taxon>Eukaryota</taxon>
        <taxon>Sar</taxon>
        <taxon>Alveolata</taxon>
        <taxon>Dinophyceae</taxon>
        <taxon>Suessiales</taxon>
        <taxon>Symbiodiniaceae</taxon>
        <taxon>Symbiodinium</taxon>
    </lineage>
</organism>
<reference evidence="2 3" key="1">
    <citation type="submission" date="2016-02" db="EMBL/GenBank/DDBJ databases">
        <title>Genome analysis of coral dinoflagellate symbionts highlights evolutionary adaptations to a symbiotic lifestyle.</title>
        <authorList>
            <person name="Aranda M."/>
            <person name="Li Y."/>
            <person name="Liew Y.J."/>
            <person name="Baumgarten S."/>
            <person name="Simakov O."/>
            <person name="Wilson M."/>
            <person name="Piel J."/>
            <person name="Ashoor H."/>
            <person name="Bougouffa S."/>
            <person name="Bajic V.B."/>
            <person name="Ryu T."/>
            <person name="Ravasi T."/>
            <person name="Bayer T."/>
            <person name="Micklem G."/>
            <person name="Kim H."/>
            <person name="Bhak J."/>
            <person name="Lajeunesse T.C."/>
            <person name="Voolstra C.R."/>
        </authorList>
    </citation>
    <scope>NUCLEOTIDE SEQUENCE [LARGE SCALE GENOMIC DNA]</scope>
    <source>
        <strain evidence="2 3">CCMP2467</strain>
    </source>
</reference>
<evidence type="ECO:0000313" key="3">
    <source>
        <dbReference type="Proteomes" id="UP000186817"/>
    </source>
</evidence>
<evidence type="ECO:0000313" key="2">
    <source>
        <dbReference type="EMBL" id="OLP97146.1"/>
    </source>
</evidence>
<accession>A0A1Q9DPP5</accession>